<feature type="transmembrane region" description="Helical" evidence="6">
    <location>
        <begin position="32"/>
        <end position="52"/>
    </location>
</feature>
<evidence type="ECO:0000313" key="8">
    <source>
        <dbReference type="Proteomes" id="UP001178281"/>
    </source>
</evidence>
<dbReference type="CDD" id="cd06579">
    <property type="entry name" value="TM_PBP1_transp_AraH_like"/>
    <property type="match status" value="1"/>
</dbReference>
<feature type="transmembrane region" description="Helical" evidence="6">
    <location>
        <begin position="265"/>
        <end position="283"/>
    </location>
</feature>
<feature type="transmembrane region" description="Helical" evidence="6">
    <location>
        <begin position="86"/>
        <end position="104"/>
    </location>
</feature>
<evidence type="ECO:0000256" key="1">
    <source>
        <dbReference type="ARBA" id="ARBA00004651"/>
    </source>
</evidence>
<evidence type="ECO:0000256" key="4">
    <source>
        <dbReference type="ARBA" id="ARBA00022989"/>
    </source>
</evidence>
<dbReference type="InterPro" id="IPR001851">
    <property type="entry name" value="ABC_transp_permease"/>
</dbReference>
<feature type="transmembrane region" description="Helical" evidence="6">
    <location>
        <begin position="58"/>
        <end position="79"/>
    </location>
</feature>
<keyword evidence="8" id="KW-1185">Reference proteome</keyword>
<evidence type="ECO:0000256" key="5">
    <source>
        <dbReference type="ARBA" id="ARBA00023136"/>
    </source>
</evidence>
<feature type="transmembrane region" description="Helical" evidence="6">
    <location>
        <begin position="144"/>
        <end position="165"/>
    </location>
</feature>
<dbReference type="PANTHER" id="PTHR32196:SF72">
    <property type="entry name" value="RIBOSE IMPORT PERMEASE PROTEIN RBSC"/>
    <property type="match status" value="1"/>
</dbReference>
<evidence type="ECO:0000256" key="6">
    <source>
        <dbReference type="SAM" id="Phobius"/>
    </source>
</evidence>
<keyword evidence="5 6" id="KW-0472">Membrane</keyword>
<dbReference type="AlphaFoldDB" id="A0AA90NK99"/>
<keyword evidence="3 6" id="KW-0812">Transmembrane</keyword>
<feature type="transmembrane region" description="Helical" evidence="6">
    <location>
        <begin position="110"/>
        <end position="137"/>
    </location>
</feature>
<gene>
    <name evidence="7" type="ORF">Q7X28_20955</name>
</gene>
<accession>A0AA90NK99</accession>
<evidence type="ECO:0000256" key="2">
    <source>
        <dbReference type="ARBA" id="ARBA00022475"/>
    </source>
</evidence>
<protein>
    <submittedName>
        <fullName evidence="7">ABC transporter permease</fullName>
    </submittedName>
</protein>
<dbReference type="RefSeq" id="WP_220658215.1">
    <property type="nucleotide sequence ID" value="NZ_CBCSFC010000009.1"/>
</dbReference>
<dbReference type="PANTHER" id="PTHR32196">
    <property type="entry name" value="ABC TRANSPORTER PERMEASE PROTEIN YPHD-RELATED-RELATED"/>
    <property type="match status" value="1"/>
</dbReference>
<reference evidence="7" key="1">
    <citation type="submission" date="2023-08" db="EMBL/GenBank/DDBJ databases">
        <title>The draft genome of Tsukamurella strandjordii strain 050030.</title>
        <authorList>
            <person name="Zhao F."/>
            <person name="Feng Y."/>
            <person name="Zong Z."/>
        </authorList>
    </citation>
    <scope>NUCLEOTIDE SEQUENCE</scope>
    <source>
        <strain evidence="7">050030</strain>
    </source>
</reference>
<feature type="transmembrane region" description="Helical" evidence="6">
    <location>
        <begin position="185"/>
        <end position="204"/>
    </location>
</feature>
<keyword evidence="2" id="KW-1003">Cell membrane</keyword>
<name>A0AA90NK99_9ACTN</name>
<feature type="transmembrane region" description="Helical" evidence="6">
    <location>
        <begin position="314"/>
        <end position="332"/>
    </location>
</feature>
<dbReference type="EMBL" id="JAUTIX010000009">
    <property type="protein sequence ID" value="MDP0400395.1"/>
    <property type="molecule type" value="Genomic_DNA"/>
</dbReference>
<comment type="subcellular location">
    <subcellularLocation>
        <location evidence="1">Cell membrane</location>
        <topology evidence="1">Multi-pass membrane protein</topology>
    </subcellularLocation>
</comment>
<evidence type="ECO:0000313" key="7">
    <source>
        <dbReference type="EMBL" id="MDP0400395.1"/>
    </source>
</evidence>
<organism evidence="7 8">
    <name type="scientific">Tsukamurella strandjordii</name>
    <dbReference type="NCBI Taxonomy" id="147577"/>
    <lineage>
        <taxon>Bacteria</taxon>
        <taxon>Bacillati</taxon>
        <taxon>Actinomycetota</taxon>
        <taxon>Actinomycetes</taxon>
        <taxon>Mycobacteriales</taxon>
        <taxon>Tsukamurellaceae</taxon>
        <taxon>Tsukamurella</taxon>
    </lineage>
</organism>
<feature type="transmembrane region" description="Helical" evidence="6">
    <location>
        <begin position="290"/>
        <end position="308"/>
    </location>
</feature>
<comment type="caution">
    <text evidence="7">The sequence shown here is derived from an EMBL/GenBank/DDBJ whole genome shotgun (WGS) entry which is preliminary data.</text>
</comment>
<keyword evidence="4 6" id="KW-1133">Transmembrane helix</keyword>
<dbReference type="GO" id="GO:0005886">
    <property type="term" value="C:plasma membrane"/>
    <property type="evidence" value="ECO:0007669"/>
    <property type="project" value="UniProtKB-SubCell"/>
</dbReference>
<evidence type="ECO:0000256" key="3">
    <source>
        <dbReference type="ARBA" id="ARBA00022692"/>
    </source>
</evidence>
<feature type="transmembrane region" description="Helical" evidence="6">
    <location>
        <begin position="234"/>
        <end position="253"/>
    </location>
</feature>
<sequence length="336" mass="34628">MATPTATRTPEESGAAGGFNPMHWIRGQMQQFLAFVSLIVIVVFFSFASPNFLTASNLTGILVASVTIGLLALGTTAVIITGGIDLSIGTAMILSGVMTGVFLVHWNLPLWVGVIGGVLFGAFIGLVNGLVISYLGIPPFIATLAMMLVTIGAALVISGTEPIRFTSVPGFSDIANASLVSGARVPFSVVLLALMAVIAGFVLAKTKMGRYAYAIGSNEEATRLSGVDVRSWKVAIYTFSGVFVGLAGVLAAARLNSAQPTGGQGLELEAIAAVVIGGTSLAGGRGTITGTVIGILIMSVLTNGLRIMSIPQEWQSIAVGAVILVAVYIDIVRKRT</sequence>
<dbReference type="Pfam" id="PF02653">
    <property type="entry name" value="BPD_transp_2"/>
    <property type="match status" value="1"/>
</dbReference>
<dbReference type="GO" id="GO:0022857">
    <property type="term" value="F:transmembrane transporter activity"/>
    <property type="evidence" value="ECO:0007669"/>
    <property type="project" value="InterPro"/>
</dbReference>
<proteinExistence type="predicted"/>
<dbReference type="Proteomes" id="UP001178281">
    <property type="component" value="Unassembled WGS sequence"/>
</dbReference>